<evidence type="ECO:0000256" key="1">
    <source>
        <dbReference type="SAM" id="SignalP"/>
    </source>
</evidence>
<accession>A0ABS8SX28</accession>
<reference evidence="2 3" key="1">
    <citation type="journal article" date="2021" name="BMC Genomics">
        <title>Datura genome reveals duplications of psychoactive alkaloid biosynthetic genes and high mutation rate following tissue culture.</title>
        <authorList>
            <person name="Rajewski A."/>
            <person name="Carter-House D."/>
            <person name="Stajich J."/>
            <person name="Litt A."/>
        </authorList>
    </citation>
    <scope>NUCLEOTIDE SEQUENCE [LARGE SCALE GENOMIC DNA]</scope>
    <source>
        <strain evidence="2">AR-01</strain>
    </source>
</reference>
<dbReference type="EMBL" id="JACEIK010000877">
    <property type="protein sequence ID" value="MCD7463300.1"/>
    <property type="molecule type" value="Genomic_DNA"/>
</dbReference>
<sequence length="69" mass="7662">TGTMLLLVKMIMPLARADDFALSVSSGDLKQGAGCITWLLRRAQCCKLLSQQRHRTNLESIEENSEVGR</sequence>
<comment type="caution">
    <text evidence="2">The sequence shown here is derived from an EMBL/GenBank/DDBJ whole genome shotgun (WGS) entry which is preliminary data.</text>
</comment>
<keyword evidence="1" id="KW-0732">Signal</keyword>
<dbReference type="Proteomes" id="UP000823775">
    <property type="component" value="Unassembled WGS sequence"/>
</dbReference>
<feature type="chain" id="PRO_5045679752" evidence="1">
    <location>
        <begin position="18"/>
        <end position="69"/>
    </location>
</feature>
<protein>
    <submittedName>
        <fullName evidence="2">Uncharacterized protein</fullName>
    </submittedName>
</protein>
<feature type="signal peptide" evidence="1">
    <location>
        <begin position="1"/>
        <end position="17"/>
    </location>
</feature>
<evidence type="ECO:0000313" key="2">
    <source>
        <dbReference type="EMBL" id="MCD7463300.1"/>
    </source>
</evidence>
<evidence type="ECO:0000313" key="3">
    <source>
        <dbReference type="Proteomes" id="UP000823775"/>
    </source>
</evidence>
<gene>
    <name evidence="2" type="ORF">HAX54_050310</name>
</gene>
<keyword evidence="3" id="KW-1185">Reference proteome</keyword>
<proteinExistence type="predicted"/>
<name>A0ABS8SX28_DATST</name>
<feature type="non-terminal residue" evidence="2">
    <location>
        <position position="1"/>
    </location>
</feature>
<organism evidence="2 3">
    <name type="scientific">Datura stramonium</name>
    <name type="common">Jimsonweed</name>
    <name type="synonym">Common thornapple</name>
    <dbReference type="NCBI Taxonomy" id="4076"/>
    <lineage>
        <taxon>Eukaryota</taxon>
        <taxon>Viridiplantae</taxon>
        <taxon>Streptophyta</taxon>
        <taxon>Embryophyta</taxon>
        <taxon>Tracheophyta</taxon>
        <taxon>Spermatophyta</taxon>
        <taxon>Magnoliopsida</taxon>
        <taxon>eudicotyledons</taxon>
        <taxon>Gunneridae</taxon>
        <taxon>Pentapetalae</taxon>
        <taxon>asterids</taxon>
        <taxon>lamiids</taxon>
        <taxon>Solanales</taxon>
        <taxon>Solanaceae</taxon>
        <taxon>Solanoideae</taxon>
        <taxon>Datureae</taxon>
        <taxon>Datura</taxon>
    </lineage>
</organism>